<keyword evidence="6 7" id="KW-0472">Membrane</keyword>
<evidence type="ECO:0000256" key="2">
    <source>
        <dbReference type="ARBA" id="ARBA00010792"/>
    </source>
</evidence>
<reference evidence="11 13" key="3">
    <citation type="submission" date="2020-08" db="EMBL/GenBank/DDBJ databases">
        <title>Sequencing the genomes of 1000 actinobacteria strains.</title>
        <authorList>
            <person name="Klenk H.-P."/>
        </authorList>
    </citation>
    <scope>NUCLEOTIDE SEQUENCE [LARGE SCALE GENOMIC DNA]</scope>
    <source>
        <strain evidence="11 13">DSM 19081</strain>
    </source>
</reference>
<evidence type="ECO:0000313" key="10">
    <source>
        <dbReference type="EMBL" id="KUG60359.1"/>
    </source>
</evidence>
<comment type="caution">
    <text evidence="10">The sequence shown here is derived from an EMBL/GenBank/DDBJ whole genome shotgun (WGS) entry which is preliminary data.</text>
</comment>
<evidence type="ECO:0000256" key="7">
    <source>
        <dbReference type="RuleBase" id="RU367016"/>
    </source>
</evidence>
<evidence type="ECO:0000259" key="9">
    <source>
        <dbReference type="Pfam" id="PF09335"/>
    </source>
</evidence>
<dbReference type="Pfam" id="PF09335">
    <property type="entry name" value="VTT_dom"/>
    <property type="match status" value="1"/>
</dbReference>
<reference evidence="10" key="1">
    <citation type="submission" date="2015-12" db="EMBL/GenBank/DDBJ databases">
        <authorList>
            <person name="Shamseldin A."/>
            <person name="Moawad H."/>
            <person name="Abd El-Rahim W.M."/>
            <person name="Sadowsky M.J."/>
        </authorList>
    </citation>
    <scope>NUCLEOTIDE SEQUENCE [LARGE SCALE GENOMIC DNA]</scope>
    <source>
        <strain evidence="10">CD08_7</strain>
    </source>
</reference>
<gene>
    <name evidence="10" type="ORF">AVL63_08155</name>
    <name evidence="11" type="ORF">HNR24_000060</name>
</gene>
<protein>
    <submittedName>
        <fullName evidence="11">Membrane protein DedA with SNARE-associated domain</fullName>
    </submittedName>
</protein>
<evidence type="ECO:0000313" key="11">
    <source>
        <dbReference type="EMBL" id="MBA8920127.1"/>
    </source>
</evidence>
<dbReference type="InterPro" id="IPR032818">
    <property type="entry name" value="DedA-like"/>
</dbReference>
<feature type="transmembrane region" description="Helical" evidence="7">
    <location>
        <begin position="174"/>
        <end position="192"/>
    </location>
</feature>
<feature type="transmembrane region" description="Helical" evidence="7">
    <location>
        <begin position="145"/>
        <end position="168"/>
    </location>
</feature>
<feature type="transmembrane region" description="Helical" evidence="7">
    <location>
        <begin position="21"/>
        <end position="40"/>
    </location>
</feature>
<dbReference type="PANTHER" id="PTHR30353">
    <property type="entry name" value="INNER MEMBRANE PROTEIN DEDA-RELATED"/>
    <property type="match status" value="1"/>
</dbReference>
<evidence type="ECO:0000256" key="3">
    <source>
        <dbReference type="ARBA" id="ARBA00022475"/>
    </source>
</evidence>
<feature type="transmembrane region" description="Helical" evidence="7">
    <location>
        <begin position="60"/>
        <end position="80"/>
    </location>
</feature>
<dbReference type="Proteomes" id="UP000054023">
    <property type="component" value="Unassembled WGS sequence"/>
</dbReference>
<feature type="region of interest" description="Disordered" evidence="8">
    <location>
        <begin position="227"/>
        <end position="262"/>
    </location>
</feature>
<organism evidence="10 12">
    <name type="scientific">Nesterenkonia jeotgali</name>
    <dbReference type="NCBI Taxonomy" id="317018"/>
    <lineage>
        <taxon>Bacteria</taxon>
        <taxon>Bacillati</taxon>
        <taxon>Actinomycetota</taxon>
        <taxon>Actinomycetes</taxon>
        <taxon>Micrococcales</taxon>
        <taxon>Micrococcaceae</taxon>
        <taxon>Nesterenkonia</taxon>
    </lineage>
</organism>
<evidence type="ECO:0000256" key="4">
    <source>
        <dbReference type="ARBA" id="ARBA00022692"/>
    </source>
</evidence>
<evidence type="ECO:0000256" key="1">
    <source>
        <dbReference type="ARBA" id="ARBA00004651"/>
    </source>
</evidence>
<dbReference type="GO" id="GO:0005886">
    <property type="term" value="C:plasma membrane"/>
    <property type="evidence" value="ECO:0007669"/>
    <property type="project" value="UniProtKB-SubCell"/>
</dbReference>
<keyword evidence="3 7" id="KW-1003">Cell membrane</keyword>
<name>A0A0W8IJX0_9MICC</name>
<accession>A0A0W8IJX0</accession>
<dbReference type="EMBL" id="JACJIH010000001">
    <property type="protein sequence ID" value="MBA8920127.1"/>
    <property type="molecule type" value="Genomic_DNA"/>
</dbReference>
<dbReference type="STRING" id="317018.AVL63_08155"/>
<proteinExistence type="inferred from homology"/>
<comment type="similarity">
    <text evidence="2 7">Belongs to the DedA family.</text>
</comment>
<reference evidence="12" key="2">
    <citation type="submission" date="2015-12" db="EMBL/GenBank/DDBJ databases">
        <authorList>
            <person name="Nair G.R."/>
            <person name="Kaur G."/>
            <person name="Mayilraj S."/>
        </authorList>
    </citation>
    <scope>NUCLEOTIDE SEQUENCE [LARGE SCALE GENOMIC DNA]</scope>
    <source>
        <strain evidence="12">CD08_7</strain>
    </source>
</reference>
<evidence type="ECO:0000313" key="13">
    <source>
        <dbReference type="Proteomes" id="UP000546252"/>
    </source>
</evidence>
<dbReference type="PANTHER" id="PTHR30353:SF15">
    <property type="entry name" value="INNER MEMBRANE PROTEIN YABI"/>
    <property type="match status" value="1"/>
</dbReference>
<dbReference type="AlphaFoldDB" id="A0A0W8IJX0"/>
<dbReference type="InterPro" id="IPR032816">
    <property type="entry name" value="VTT_dom"/>
</dbReference>
<evidence type="ECO:0000256" key="8">
    <source>
        <dbReference type="SAM" id="MobiDB-lite"/>
    </source>
</evidence>
<keyword evidence="4 7" id="KW-0812">Transmembrane</keyword>
<evidence type="ECO:0000256" key="5">
    <source>
        <dbReference type="ARBA" id="ARBA00022989"/>
    </source>
</evidence>
<evidence type="ECO:0000313" key="12">
    <source>
        <dbReference type="Proteomes" id="UP000054023"/>
    </source>
</evidence>
<dbReference type="RefSeq" id="WP_058887343.1">
    <property type="nucleotide sequence ID" value="NZ_BAAAKT010000001.1"/>
</dbReference>
<dbReference type="Proteomes" id="UP000546252">
    <property type="component" value="Unassembled WGS sequence"/>
</dbReference>
<keyword evidence="12" id="KW-1185">Reference proteome</keyword>
<sequence length="262" mass="28871">MSPGQILDAINQTILEAASGWWTLVGLFVLCVVDGFFPVVPSDSLVVGLGSLSGEPGTPFLLWVILVAASGALLGDFIAYRIGRAIGPMRFGWMRRPTPQRTLIWARHELDKRGVLLIFVGRFIPGARVAINFVAGTTGFSLRRFLVIDAIASLVWASYSVGIGAISANIFDSVLVAMTVSITGAVLLGWIFDRIFRLLTRWLDRKGVHLDPEGYFDTAALPVEPPLRLHRDRGDHDEDHDHPRGHGHRRDHENPPEDGLPR</sequence>
<dbReference type="EMBL" id="LQBM01000001">
    <property type="protein sequence ID" value="KUG60359.1"/>
    <property type="molecule type" value="Genomic_DNA"/>
</dbReference>
<evidence type="ECO:0000256" key="6">
    <source>
        <dbReference type="ARBA" id="ARBA00023136"/>
    </source>
</evidence>
<dbReference type="OrthoDB" id="162303at2"/>
<feature type="domain" description="VTT" evidence="9">
    <location>
        <begin position="40"/>
        <end position="165"/>
    </location>
</feature>
<keyword evidence="5 7" id="KW-1133">Transmembrane helix</keyword>
<comment type="subcellular location">
    <subcellularLocation>
        <location evidence="1 7">Cell membrane</location>
        <topology evidence="1 7">Multi-pass membrane protein</topology>
    </subcellularLocation>
</comment>